<evidence type="ECO:0000256" key="1">
    <source>
        <dbReference type="ARBA" id="ARBA00010641"/>
    </source>
</evidence>
<dbReference type="GO" id="GO:0003677">
    <property type="term" value="F:DNA binding"/>
    <property type="evidence" value="ECO:0007669"/>
    <property type="project" value="InterPro"/>
</dbReference>
<dbReference type="PANTHER" id="PTHR43133:SF46">
    <property type="entry name" value="RNA POLYMERASE SIGMA-70 FACTOR ECF SUBFAMILY"/>
    <property type="match status" value="1"/>
</dbReference>
<keyword evidence="3" id="KW-0731">Sigma factor</keyword>
<dbReference type="InterPro" id="IPR036388">
    <property type="entry name" value="WH-like_DNA-bd_sf"/>
</dbReference>
<evidence type="ECO:0000256" key="3">
    <source>
        <dbReference type="ARBA" id="ARBA00023082"/>
    </source>
</evidence>
<dbReference type="Pfam" id="PF08281">
    <property type="entry name" value="Sigma70_r4_2"/>
    <property type="match status" value="1"/>
</dbReference>
<dbReference type="PANTHER" id="PTHR43133">
    <property type="entry name" value="RNA POLYMERASE ECF-TYPE SIGMA FACTO"/>
    <property type="match status" value="1"/>
</dbReference>
<evidence type="ECO:0000259" key="5">
    <source>
        <dbReference type="Pfam" id="PF04542"/>
    </source>
</evidence>
<dbReference type="InterPro" id="IPR013325">
    <property type="entry name" value="RNA_pol_sigma_r2"/>
</dbReference>
<dbReference type="NCBIfam" id="TIGR02937">
    <property type="entry name" value="sigma70-ECF"/>
    <property type="match status" value="1"/>
</dbReference>
<dbReference type="Gene3D" id="1.10.1740.10">
    <property type="match status" value="1"/>
</dbReference>
<dbReference type="SUPFAM" id="SSF88659">
    <property type="entry name" value="Sigma3 and sigma4 domains of RNA polymerase sigma factors"/>
    <property type="match status" value="1"/>
</dbReference>
<dbReference type="InterPro" id="IPR013324">
    <property type="entry name" value="RNA_pol_sigma_r3/r4-like"/>
</dbReference>
<dbReference type="SUPFAM" id="SSF88946">
    <property type="entry name" value="Sigma2 domain of RNA polymerase sigma factors"/>
    <property type="match status" value="1"/>
</dbReference>
<dbReference type="InterPro" id="IPR039425">
    <property type="entry name" value="RNA_pol_sigma-70-like"/>
</dbReference>
<dbReference type="InterPro" id="IPR007627">
    <property type="entry name" value="RNA_pol_sigma70_r2"/>
</dbReference>
<dbReference type="GO" id="GO:0006352">
    <property type="term" value="P:DNA-templated transcription initiation"/>
    <property type="evidence" value="ECO:0007669"/>
    <property type="project" value="InterPro"/>
</dbReference>
<dbReference type="InterPro" id="IPR013249">
    <property type="entry name" value="RNA_pol_sigma70_r4_t2"/>
</dbReference>
<dbReference type="InterPro" id="IPR014284">
    <property type="entry name" value="RNA_pol_sigma-70_dom"/>
</dbReference>
<evidence type="ECO:0000256" key="4">
    <source>
        <dbReference type="ARBA" id="ARBA00023163"/>
    </source>
</evidence>
<gene>
    <name evidence="7" type="ORF">SAMN06265348_102496</name>
</gene>
<evidence type="ECO:0000313" key="8">
    <source>
        <dbReference type="Proteomes" id="UP000320300"/>
    </source>
</evidence>
<dbReference type="EMBL" id="FXTN01000002">
    <property type="protein sequence ID" value="SMO49006.1"/>
    <property type="molecule type" value="Genomic_DNA"/>
</dbReference>
<protein>
    <submittedName>
        <fullName evidence="7">RNA polymerase sigma-70 factor, ECF subfamily</fullName>
    </submittedName>
</protein>
<dbReference type="Gene3D" id="1.10.10.10">
    <property type="entry name" value="Winged helix-like DNA-binding domain superfamily/Winged helix DNA-binding domain"/>
    <property type="match status" value="1"/>
</dbReference>
<sequence length="199" mass="23176">MYAEQPNHDSPERELLHKVALGDQKAFTELFEQHQTLVYDFALRLTRSKSRGEEIVQDVFIKLWVNRAEIERIQNLAAYINRMARNYSYTALRKIAAETLRTVELAEPEMAGPSDAEHRLLYNESAKILQTAVDILPPQRKLVYEMCHEQGLKYEEVAAKLNISPGTVHKHMKLALKSIRTYFHDMDATILIFIFFIKR</sequence>
<proteinExistence type="inferred from homology"/>
<organism evidence="7 8">
    <name type="scientific">Pedobacter westerhofensis</name>
    <dbReference type="NCBI Taxonomy" id="425512"/>
    <lineage>
        <taxon>Bacteria</taxon>
        <taxon>Pseudomonadati</taxon>
        <taxon>Bacteroidota</taxon>
        <taxon>Sphingobacteriia</taxon>
        <taxon>Sphingobacteriales</taxon>
        <taxon>Sphingobacteriaceae</taxon>
        <taxon>Pedobacter</taxon>
    </lineage>
</organism>
<dbReference type="CDD" id="cd06171">
    <property type="entry name" value="Sigma70_r4"/>
    <property type="match status" value="1"/>
</dbReference>
<keyword evidence="8" id="KW-1185">Reference proteome</keyword>
<feature type="domain" description="RNA polymerase sigma-70 region 2" evidence="5">
    <location>
        <begin position="30"/>
        <end position="94"/>
    </location>
</feature>
<reference evidence="7 8" key="1">
    <citation type="submission" date="2017-05" db="EMBL/GenBank/DDBJ databases">
        <authorList>
            <person name="Varghese N."/>
            <person name="Submissions S."/>
        </authorList>
    </citation>
    <scope>NUCLEOTIDE SEQUENCE [LARGE SCALE GENOMIC DNA]</scope>
    <source>
        <strain evidence="7 8">DSM 19036</strain>
    </source>
</reference>
<dbReference type="NCBIfam" id="TIGR02985">
    <property type="entry name" value="Sig70_bacteroi1"/>
    <property type="match status" value="1"/>
</dbReference>
<comment type="similarity">
    <text evidence="1">Belongs to the sigma-70 factor family. ECF subfamily.</text>
</comment>
<dbReference type="AlphaFoldDB" id="A0A521BPE6"/>
<dbReference type="OrthoDB" id="799938at2"/>
<name>A0A521BPE6_9SPHI</name>
<feature type="domain" description="RNA polymerase sigma factor 70 region 4 type 2" evidence="6">
    <location>
        <begin position="128"/>
        <end position="178"/>
    </location>
</feature>
<keyword evidence="2" id="KW-0805">Transcription regulation</keyword>
<dbReference type="GO" id="GO:0016987">
    <property type="term" value="F:sigma factor activity"/>
    <property type="evidence" value="ECO:0007669"/>
    <property type="project" value="UniProtKB-KW"/>
</dbReference>
<evidence type="ECO:0000313" key="7">
    <source>
        <dbReference type="EMBL" id="SMO49006.1"/>
    </source>
</evidence>
<dbReference type="Proteomes" id="UP000320300">
    <property type="component" value="Unassembled WGS sequence"/>
</dbReference>
<accession>A0A521BPE6</accession>
<keyword evidence="4" id="KW-0804">Transcription</keyword>
<evidence type="ECO:0000256" key="2">
    <source>
        <dbReference type="ARBA" id="ARBA00023015"/>
    </source>
</evidence>
<evidence type="ECO:0000259" key="6">
    <source>
        <dbReference type="Pfam" id="PF08281"/>
    </source>
</evidence>
<dbReference type="RefSeq" id="WP_142527142.1">
    <property type="nucleotide sequence ID" value="NZ_CBCSJO010000003.1"/>
</dbReference>
<dbReference type="InterPro" id="IPR014327">
    <property type="entry name" value="RNA_pol_sigma70_bacteroid"/>
</dbReference>
<dbReference type="Pfam" id="PF04542">
    <property type="entry name" value="Sigma70_r2"/>
    <property type="match status" value="1"/>
</dbReference>